<dbReference type="Pfam" id="PF19085">
    <property type="entry name" value="Choline_bind_2"/>
    <property type="match status" value="1"/>
</dbReference>
<dbReference type="AlphaFoldDB" id="A0AAE3ASZ1"/>
<keyword evidence="1" id="KW-0677">Repeat</keyword>
<feature type="chain" id="PRO_5042158961" evidence="4">
    <location>
        <begin position="28"/>
        <end position="336"/>
    </location>
</feature>
<feature type="region of interest" description="Disordered" evidence="3">
    <location>
        <begin position="235"/>
        <end position="255"/>
    </location>
</feature>
<keyword evidence="4" id="KW-0732">Signal</keyword>
<dbReference type="Gene3D" id="2.60.40.10">
    <property type="entry name" value="Immunoglobulins"/>
    <property type="match status" value="1"/>
</dbReference>
<dbReference type="InterPro" id="IPR013783">
    <property type="entry name" value="Ig-like_fold"/>
</dbReference>
<dbReference type="Proteomes" id="UP001198962">
    <property type="component" value="Unassembled WGS sequence"/>
</dbReference>
<protein>
    <submittedName>
        <fullName evidence="5">Uncharacterized protein</fullName>
    </submittedName>
</protein>
<feature type="compositionally biased region" description="Low complexity" evidence="3">
    <location>
        <begin position="235"/>
        <end position="253"/>
    </location>
</feature>
<comment type="caution">
    <text evidence="5">The sequence shown here is derived from an EMBL/GenBank/DDBJ whole genome shotgun (WGS) entry which is preliminary data.</text>
</comment>
<evidence type="ECO:0000256" key="1">
    <source>
        <dbReference type="ARBA" id="ARBA00022737"/>
    </source>
</evidence>
<accession>A0AAE3ASZ1</accession>
<feature type="signal peptide" evidence="4">
    <location>
        <begin position="1"/>
        <end position="27"/>
    </location>
</feature>
<dbReference type="Gene3D" id="2.10.270.10">
    <property type="entry name" value="Cholin Binding"/>
    <property type="match status" value="1"/>
</dbReference>
<keyword evidence="6" id="KW-1185">Reference proteome</keyword>
<dbReference type="InterPro" id="IPR018337">
    <property type="entry name" value="Cell_wall/Cho-bd_repeat"/>
</dbReference>
<gene>
    <name evidence="5" type="ORF">LKD32_07970</name>
</gene>
<sequence length="336" mass="37711">MKLWKKGLSLMLGAALIAAAFTGTTFAASSRTKITRVNLVVDSDIAVGDDNGSVDVTTPDSHYKVSDVEIDNDDAEWTSGDKPKIEVTLEADSDYYFDAMSKSKVSLSGDKATYTGSRREDSSTTLIIKLTLKELEGPLEIDDLSWEDEETPTAKWEEVDGAKSYQVRLYRDSKSVGETATTTNNYYDFASRITKEGEYYFKVRVINNNSKKGEWYESDYIYVDDALLDSLKKTNGSSNNNGSSVTPGSNTTSQDQWIWDSNQKKWWYRYANGSYPTNGWLQIGGKWYCFDSVGWMRTGWIQAGNNWYYCGTDGAMLTNTTTPDGYRVDANGIWVH</sequence>
<dbReference type="SUPFAM" id="SSF69360">
    <property type="entry name" value="Cell wall binding repeat"/>
    <property type="match status" value="1"/>
</dbReference>
<reference evidence="5" key="1">
    <citation type="submission" date="2021-10" db="EMBL/GenBank/DDBJ databases">
        <title>Anaerobic single-cell dispensing facilitates the cultivation of human gut bacteria.</title>
        <authorList>
            <person name="Afrizal A."/>
        </authorList>
    </citation>
    <scope>NUCLEOTIDE SEQUENCE</scope>
    <source>
        <strain evidence="5">CLA-AA-H274</strain>
    </source>
</reference>
<name>A0AAE3ASZ1_9FIRM</name>
<dbReference type="RefSeq" id="WP_308451351.1">
    <property type="nucleotide sequence ID" value="NZ_JAJEPU010000020.1"/>
</dbReference>
<dbReference type="EMBL" id="JAJEPU010000020">
    <property type="protein sequence ID" value="MCC2164817.1"/>
    <property type="molecule type" value="Genomic_DNA"/>
</dbReference>
<evidence type="ECO:0000256" key="4">
    <source>
        <dbReference type="SAM" id="SignalP"/>
    </source>
</evidence>
<feature type="repeat" description="Cell wall-binding" evidence="2">
    <location>
        <begin position="277"/>
        <end position="296"/>
    </location>
</feature>
<dbReference type="PROSITE" id="PS51170">
    <property type="entry name" value="CW"/>
    <property type="match status" value="2"/>
</dbReference>
<organism evidence="5 6">
    <name type="scientific">Brotaphodocola catenula</name>
    <dbReference type="NCBI Taxonomy" id="2885361"/>
    <lineage>
        <taxon>Bacteria</taxon>
        <taxon>Bacillati</taxon>
        <taxon>Bacillota</taxon>
        <taxon>Clostridia</taxon>
        <taxon>Lachnospirales</taxon>
        <taxon>Lachnospiraceae</taxon>
        <taxon>Brotaphodocola</taxon>
    </lineage>
</organism>
<evidence type="ECO:0000256" key="3">
    <source>
        <dbReference type="SAM" id="MobiDB-lite"/>
    </source>
</evidence>
<evidence type="ECO:0000256" key="2">
    <source>
        <dbReference type="PROSITE-ProRule" id="PRU00591"/>
    </source>
</evidence>
<evidence type="ECO:0000313" key="6">
    <source>
        <dbReference type="Proteomes" id="UP001198962"/>
    </source>
</evidence>
<proteinExistence type="predicted"/>
<feature type="repeat" description="Cell wall-binding" evidence="2">
    <location>
        <begin position="297"/>
        <end position="316"/>
    </location>
</feature>
<evidence type="ECO:0000313" key="5">
    <source>
        <dbReference type="EMBL" id="MCC2164817.1"/>
    </source>
</evidence>
<dbReference type="Pfam" id="PF01473">
    <property type="entry name" value="Choline_bind_1"/>
    <property type="match status" value="1"/>
</dbReference>